<evidence type="ECO:0008006" key="12">
    <source>
        <dbReference type="Google" id="ProtNLM"/>
    </source>
</evidence>
<dbReference type="GO" id="GO:0005634">
    <property type="term" value="C:nucleus"/>
    <property type="evidence" value="ECO:0007669"/>
    <property type="project" value="UniProtKB-SubCell"/>
</dbReference>
<reference evidence="10" key="2">
    <citation type="submission" date="2023-02" db="EMBL/GenBank/DDBJ databases">
        <authorList>
            <consortium name="DOE Joint Genome Institute"/>
            <person name="Mondo S.J."/>
            <person name="Chang Y."/>
            <person name="Wang Y."/>
            <person name="Ahrendt S."/>
            <person name="Andreopoulos W."/>
            <person name="Barry K."/>
            <person name="Beard J."/>
            <person name="Benny G.L."/>
            <person name="Blankenship S."/>
            <person name="Bonito G."/>
            <person name="Cuomo C."/>
            <person name="Desiro A."/>
            <person name="Gervers K.A."/>
            <person name="Hundley H."/>
            <person name="Kuo A."/>
            <person name="LaButti K."/>
            <person name="Lang B.F."/>
            <person name="Lipzen A."/>
            <person name="O'Donnell K."/>
            <person name="Pangilinan J."/>
            <person name="Reynolds N."/>
            <person name="Sandor L."/>
            <person name="Smith M.W."/>
            <person name="Tsang A."/>
            <person name="Grigoriev I.V."/>
            <person name="Stajich J.E."/>
            <person name="Spatafora J.W."/>
        </authorList>
    </citation>
    <scope>NUCLEOTIDE SEQUENCE</scope>
    <source>
        <strain evidence="10">RSA 2281</strain>
    </source>
</reference>
<dbReference type="Pfam" id="PF04182">
    <property type="entry name" value="B-block_TFIIIC"/>
    <property type="match status" value="1"/>
</dbReference>
<dbReference type="Pfam" id="PF24658">
    <property type="entry name" value="DUF7647"/>
    <property type="match status" value="1"/>
</dbReference>
<dbReference type="SUPFAM" id="SSF46785">
    <property type="entry name" value="Winged helix' DNA-binding domain"/>
    <property type="match status" value="1"/>
</dbReference>
<keyword evidence="4" id="KW-0804">Transcription</keyword>
<dbReference type="InterPro" id="IPR046488">
    <property type="entry name" value="Sfc3/Tfc3_C"/>
</dbReference>
<dbReference type="EMBL" id="JAIXMP010000041">
    <property type="protein sequence ID" value="KAI9247646.1"/>
    <property type="molecule type" value="Genomic_DNA"/>
</dbReference>
<organism evidence="10 11">
    <name type="scientific">Phascolomyces articulosus</name>
    <dbReference type="NCBI Taxonomy" id="60185"/>
    <lineage>
        <taxon>Eukaryota</taxon>
        <taxon>Fungi</taxon>
        <taxon>Fungi incertae sedis</taxon>
        <taxon>Mucoromycota</taxon>
        <taxon>Mucoromycotina</taxon>
        <taxon>Mucoromycetes</taxon>
        <taxon>Mucorales</taxon>
        <taxon>Lichtheimiaceae</taxon>
        <taxon>Phascolomyces</taxon>
    </lineage>
</organism>
<comment type="caution">
    <text evidence="10">The sequence shown here is derived from an EMBL/GenBank/DDBJ whole genome shotgun (WGS) entry which is preliminary data.</text>
</comment>
<dbReference type="GO" id="GO:0003677">
    <property type="term" value="F:DNA binding"/>
    <property type="evidence" value="ECO:0007669"/>
    <property type="project" value="UniProtKB-KW"/>
</dbReference>
<feature type="domain" description="B-block binding subunit of TFIIIC" evidence="7">
    <location>
        <begin position="87"/>
        <end position="152"/>
    </location>
</feature>
<evidence type="ECO:0000256" key="1">
    <source>
        <dbReference type="ARBA" id="ARBA00004123"/>
    </source>
</evidence>
<feature type="region of interest" description="Disordered" evidence="6">
    <location>
        <begin position="345"/>
        <end position="444"/>
    </location>
</feature>
<evidence type="ECO:0000313" key="11">
    <source>
        <dbReference type="Proteomes" id="UP001209540"/>
    </source>
</evidence>
<dbReference type="InterPro" id="IPR007309">
    <property type="entry name" value="TFIIIC_Bblock-bd"/>
</dbReference>
<evidence type="ECO:0000256" key="6">
    <source>
        <dbReference type="SAM" id="MobiDB-lite"/>
    </source>
</evidence>
<feature type="domain" description="Transcription factor tau subunit sfc3/Tfc3 C-terminal" evidence="8">
    <location>
        <begin position="901"/>
        <end position="1193"/>
    </location>
</feature>
<feature type="compositionally biased region" description="Polar residues" evidence="6">
    <location>
        <begin position="372"/>
        <end position="393"/>
    </location>
</feature>
<dbReference type="GO" id="GO:0000127">
    <property type="term" value="C:transcription factor TFIIIC complex"/>
    <property type="evidence" value="ECO:0007669"/>
    <property type="project" value="InterPro"/>
</dbReference>
<comment type="subcellular location">
    <subcellularLocation>
        <location evidence="1">Nucleus</location>
    </subcellularLocation>
</comment>
<feature type="domain" description="DUF7647" evidence="9">
    <location>
        <begin position="621"/>
        <end position="709"/>
    </location>
</feature>
<feature type="compositionally biased region" description="Basic and acidic residues" evidence="6">
    <location>
        <begin position="404"/>
        <end position="416"/>
    </location>
</feature>
<evidence type="ECO:0000256" key="2">
    <source>
        <dbReference type="ARBA" id="ARBA00022553"/>
    </source>
</evidence>
<evidence type="ECO:0000256" key="4">
    <source>
        <dbReference type="ARBA" id="ARBA00023163"/>
    </source>
</evidence>
<evidence type="ECO:0000259" key="8">
    <source>
        <dbReference type="Pfam" id="PF20222"/>
    </source>
</evidence>
<keyword evidence="3" id="KW-0238">DNA-binding</keyword>
<dbReference type="GO" id="GO:0006384">
    <property type="term" value="P:transcription initiation at RNA polymerase III promoter"/>
    <property type="evidence" value="ECO:0007669"/>
    <property type="project" value="InterPro"/>
</dbReference>
<dbReference type="InterPro" id="IPR036388">
    <property type="entry name" value="WH-like_DNA-bd_sf"/>
</dbReference>
<proteinExistence type="predicted"/>
<dbReference type="InterPro" id="IPR044210">
    <property type="entry name" value="Tfc3-like"/>
</dbReference>
<accession>A0AAD5PA13</accession>
<dbReference type="PANTHER" id="PTHR15180">
    <property type="entry name" value="GENERAL TRANSCRIPTION FACTOR 3C POLYPEPTIDE 1"/>
    <property type="match status" value="1"/>
</dbReference>
<feature type="compositionally biased region" description="Low complexity" evidence="6">
    <location>
        <begin position="394"/>
        <end position="403"/>
    </location>
</feature>
<dbReference type="InterPro" id="IPR036390">
    <property type="entry name" value="WH_DNA-bd_sf"/>
</dbReference>
<evidence type="ECO:0000256" key="3">
    <source>
        <dbReference type="ARBA" id="ARBA00023125"/>
    </source>
</evidence>
<evidence type="ECO:0000259" key="7">
    <source>
        <dbReference type="Pfam" id="PF04182"/>
    </source>
</evidence>
<dbReference type="Pfam" id="PF20222">
    <property type="entry name" value="DUF6581"/>
    <property type="match status" value="1"/>
</dbReference>
<reference evidence="10" key="1">
    <citation type="journal article" date="2022" name="IScience">
        <title>Evolution of zygomycete secretomes and the origins of terrestrial fungal ecologies.</title>
        <authorList>
            <person name="Chang Y."/>
            <person name="Wang Y."/>
            <person name="Mondo S."/>
            <person name="Ahrendt S."/>
            <person name="Andreopoulos W."/>
            <person name="Barry K."/>
            <person name="Beard J."/>
            <person name="Benny G.L."/>
            <person name="Blankenship S."/>
            <person name="Bonito G."/>
            <person name="Cuomo C."/>
            <person name="Desiro A."/>
            <person name="Gervers K.A."/>
            <person name="Hundley H."/>
            <person name="Kuo A."/>
            <person name="LaButti K."/>
            <person name="Lang B.F."/>
            <person name="Lipzen A."/>
            <person name="O'Donnell K."/>
            <person name="Pangilinan J."/>
            <person name="Reynolds N."/>
            <person name="Sandor L."/>
            <person name="Smith M.E."/>
            <person name="Tsang A."/>
            <person name="Grigoriev I.V."/>
            <person name="Stajich J.E."/>
            <person name="Spatafora J.W."/>
        </authorList>
    </citation>
    <scope>NUCLEOTIDE SEQUENCE</scope>
    <source>
        <strain evidence="10">RSA 2281</strain>
    </source>
</reference>
<dbReference type="InterPro" id="IPR056064">
    <property type="entry name" value="DUF7647"/>
</dbReference>
<keyword evidence="11" id="KW-1185">Reference proteome</keyword>
<feature type="compositionally biased region" description="Polar residues" evidence="6">
    <location>
        <begin position="420"/>
        <end position="443"/>
    </location>
</feature>
<gene>
    <name evidence="10" type="ORF">BDA99DRAFT_576219</name>
</gene>
<dbReference type="Gene3D" id="1.10.10.10">
    <property type="entry name" value="Winged helix-like DNA-binding domain superfamily/Winged helix DNA-binding domain"/>
    <property type="match status" value="1"/>
</dbReference>
<keyword evidence="5" id="KW-0539">Nucleus</keyword>
<protein>
    <recommendedName>
        <fullName evidence="12">B-block binding subunit of TFIIIC domain-containing protein</fullName>
    </recommendedName>
</protein>
<dbReference type="GO" id="GO:0042791">
    <property type="term" value="P:5S class rRNA transcription by RNA polymerase III"/>
    <property type="evidence" value="ECO:0007669"/>
    <property type="project" value="TreeGrafter"/>
</dbReference>
<dbReference type="Proteomes" id="UP001209540">
    <property type="component" value="Unassembled WGS sequence"/>
</dbReference>
<evidence type="ECO:0000259" key="9">
    <source>
        <dbReference type="Pfam" id="PF24658"/>
    </source>
</evidence>
<evidence type="ECO:0000313" key="10">
    <source>
        <dbReference type="EMBL" id="KAI9247646.1"/>
    </source>
</evidence>
<keyword evidence="2" id="KW-0597">Phosphoprotein</keyword>
<dbReference type="PANTHER" id="PTHR15180:SF1">
    <property type="entry name" value="GENERAL TRANSCRIPTION FACTOR 3C POLYPEPTIDE 1"/>
    <property type="match status" value="1"/>
</dbReference>
<evidence type="ECO:0000256" key="5">
    <source>
        <dbReference type="ARBA" id="ARBA00023242"/>
    </source>
</evidence>
<sequence>MEATAIEELIFYGAQGCEFNTLWSSIKKSKRDSRERLLKALSKNKSIELYHTDQQLDNVRLIASLSLRKKNLTREIKNPEANISDNVFQVLEGIAQKRHEGITQVKLSKELGMKSATTYTRVKRLESLGLIVRHPAVQEKTYTQMCYHVRFAPKDDLNMIITKNGTIQHEMVDRKMVQVLTEAKDHMLPLTELFTALGMTTEKHIAWIRNHIAKRVEQGIFEKIKVVSDNKRVVYLKWIAPLASIKKIEKSDNAKKDLERENASLCGEALAKVILQQVERNPGVTTKDLYDLIPDVKWSNLRKMLYFNVQKDSKFRLYTIIESQGRIRQYRYFTHDGIMAYHQNRSESTKMSDDDEQHSTNIAGKKRKRGNTNELISTQSHPISPQINNGSFLTETSDSSNENTTKRREEQEKADCNAKTLRTNGGTTTKIQAQPMKGSNITSNKRKQAITTIILRDKIREINNDLREEVGTMAGNLDDTPPIARTTLIRLAESLHANNIIRVVRTTIPIYGGGVENKILLLHPDLRQDDSQVQQYLNCIRTNKIVNPYLFKRKPVQEIHVSSDATERSDLSQKQLVSRNIMHLAPEKHWREVALRHGWIRSKWLRAKLLHEYLFAQHKDTIQLGKLLDELPLHIYCQIIGLYRYSEKVEEFMRTAKKDMALSCLPKEIENEMITSRYRLRSQLSVLVDILEALELLKRVSTMPSLSINDSTVQLLDVGKIKNFSIESWPVIRTFSLSTLQDIQDFWTELQFVCTSSDSAGNIKPGHILDTILMPHTWVTVPMLTNEQRNVLDQHLDRSQGTAPVDDTPLIVYLSRTLGLPQERIKNYFNGFLRAYNKQKKKKIIKSSQRAMVSKLIQSGQTFDHAPLGFKLLAKEERTFAPTRKFIRNRYPRPTISTPKQPFNRWPEVDHEALLHAYVIMRYRTETNGTLFSWAPISQVITNRDQSACRRRISHLKETWPQFNDRTEILKRKWAIIYAQGIATGELIDNRPWDWRDYDLIGQLEYFIKNLQHVPEESTISIPSNATLLKTQYDVTTSPLIKTIRRPATLELRRDYRVPHYEGLSNTILLASIVLRMVLMMPQDTYDAEKSRVLFRPFTENTIEKALQYLRSTGALVFMRKNFNRLIPGQVYNVSEKFIRTFSSERFPRQMLDQANEFYRELSDGNDVSISQTPGAMAVFLDMISTDELSLEMTSAAQFLNTHRNFYYPRLKHDAVTNDIIDRNLAFSIALPIQTNTQNGTMSAVYDCNIMIPNNKAIDFQRLQLSTRIQHIYSILENFGVSGATLMMLKEHFPNLSNKDINESIDELKSKNLVCQVGFIDQRLVVSYQAPAWLVEFKPGHYLKPRMWCTIDGSVNQDVFQGCMRKLVLLITEKPGISLPRIHEVFQGYMTAAEVNDLLHYLVQNNVIKGEYFTNERNAKGFHGLFKPTQLLKRTKSNNISKNMVVHYWLRDGYHYWRIK</sequence>
<name>A0AAD5PA13_9FUNG</name>